<feature type="region of interest" description="Disordered" evidence="5">
    <location>
        <begin position="170"/>
        <end position="197"/>
    </location>
</feature>
<gene>
    <name evidence="8" type="ORF">C8A01DRAFT_15685</name>
</gene>
<evidence type="ECO:0000256" key="5">
    <source>
        <dbReference type="SAM" id="MobiDB-lite"/>
    </source>
</evidence>
<organism evidence="8 9">
    <name type="scientific">Parachaetomium inaequale</name>
    <dbReference type="NCBI Taxonomy" id="2588326"/>
    <lineage>
        <taxon>Eukaryota</taxon>
        <taxon>Fungi</taxon>
        <taxon>Dikarya</taxon>
        <taxon>Ascomycota</taxon>
        <taxon>Pezizomycotina</taxon>
        <taxon>Sordariomycetes</taxon>
        <taxon>Sordariomycetidae</taxon>
        <taxon>Sordariales</taxon>
        <taxon>Chaetomiaceae</taxon>
        <taxon>Parachaetomium</taxon>
    </lineage>
</organism>
<reference evidence="9" key="1">
    <citation type="journal article" date="2023" name="Mol. Phylogenet. Evol.">
        <title>Genome-scale phylogeny and comparative genomics of the fungal order Sordariales.</title>
        <authorList>
            <person name="Hensen N."/>
            <person name="Bonometti L."/>
            <person name="Westerberg I."/>
            <person name="Brannstrom I.O."/>
            <person name="Guillou S."/>
            <person name="Cros-Aarteil S."/>
            <person name="Calhoun S."/>
            <person name="Haridas S."/>
            <person name="Kuo A."/>
            <person name="Mondo S."/>
            <person name="Pangilinan J."/>
            <person name="Riley R."/>
            <person name="LaButti K."/>
            <person name="Andreopoulos B."/>
            <person name="Lipzen A."/>
            <person name="Chen C."/>
            <person name="Yan M."/>
            <person name="Daum C."/>
            <person name="Ng V."/>
            <person name="Clum A."/>
            <person name="Steindorff A."/>
            <person name="Ohm R.A."/>
            <person name="Martin F."/>
            <person name="Silar P."/>
            <person name="Natvig D.O."/>
            <person name="Lalanne C."/>
            <person name="Gautier V."/>
            <person name="Ament-Velasquez S.L."/>
            <person name="Kruys A."/>
            <person name="Hutchinson M.I."/>
            <person name="Powell A.J."/>
            <person name="Barry K."/>
            <person name="Miller A.N."/>
            <person name="Grigoriev I.V."/>
            <person name="Debuchy R."/>
            <person name="Gladieux P."/>
            <person name="Hiltunen Thoren M."/>
            <person name="Johannesson H."/>
        </authorList>
    </citation>
    <scope>NUCLEOTIDE SEQUENCE [LARGE SCALE GENOMIC DNA]</scope>
    <source>
        <strain evidence="9">CBS 284.82</strain>
    </source>
</reference>
<protein>
    <submittedName>
        <fullName evidence="8">Uncharacterized protein</fullName>
    </submittedName>
</protein>
<dbReference type="Proteomes" id="UP001303115">
    <property type="component" value="Unassembled WGS sequence"/>
</dbReference>
<dbReference type="PANTHER" id="PTHR15549:SF30">
    <property type="entry name" value="MID2 DOMAIN-CONTAINING PROTEIN"/>
    <property type="match status" value="1"/>
</dbReference>
<comment type="subcellular location">
    <subcellularLocation>
        <location evidence="1">Membrane</location>
        <topology evidence="1">Single-pass membrane protein</topology>
    </subcellularLocation>
</comment>
<keyword evidence="2 6" id="KW-0812">Transmembrane</keyword>
<feature type="signal peptide" evidence="7">
    <location>
        <begin position="1"/>
        <end position="16"/>
    </location>
</feature>
<dbReference type="GO" id="GO:0071944">
    <property type="term" value="C:cell periphery"/>
    <property type="evidence" value="ECO:0007669"/>
    <property type="project" value="UniProtKB-ARBA"/>
</dbReference>
<accession>A0AAN6SSJ1</accession>
<keyword evidence="9" id="KW-1185">Reference proteome</keyword>
<dbReference type="PANTHER" id="PTHR15549">
    <property type="entry name" value="PAIRED IMMUNOGLOBULIN-LIKE TYPE 2 RECEPTOR"/>
    <property type="match status" value="1"/>
</dbReference>
<evidence type="ECO:0000256" key="4">
    <source>
        <dbReference type="ARBA" id="ARBA00023136"/>
    </source>
</evidence>
<keyword evidence="7" id="KW-0732">Signal</keyword>
<evidence type="ECO:0000256" key="6">
    <source>
        <dbReference type="SAM" id="Phobius"/>
    </source>
</evidence>
<proteinExistence type="predicted"/>
<evidence type="ECO:0000256" key="7">
    <source>
        <dbReference type="SAM" id="SignalP"/>
    </source>
</evidence>
<evidence type="ECO:0000256" key="1">
    <source>
        <dbReference type="ARBA" id="ARBA00004167"/>
    </source>
</evidence>
<evidence type="ECO:0000313" key="9">
    <source>
        <dbReference type="Proteomes" id="UP001303115"/>
    </source>
</evidence>
<evidence type="ECO:0000256" key="2">
    <source>
        <dbReference type="ARBA" id="ARBA00022692"/>
    </source>
</evidence>
<sequence length="340" mass="35220">MRILIRFLPLISLCLAAKPCYFPNGELAPDYPCDPTAEESACCGVTALCLTNKLCRTPEGNLVRGTCTEKNWNTAECAQYCLSRPPQPTTSATKSANQSIRPGEPGKDLISCSNVTGNDPQYCCEGDNPGCCDSGKGRFPVLPPNPQVWAKWDASASSVVVLLQQTSSAASSSSSTSSSTATSSSPTSSTATITGTTTSSVATTSTTFALTTTTATTATGAAGETNPPSSADLPVAAKAGIGASVGVAVLLLAALAFVLWRLRQSKKVLHAERERAEAVALRGTEPPAGYDPKYILDGAPRSEMAGGYEYHYGYGESPATLELPATTGRSEVGEGIIVMA</sequence>
<dbReference type="EMBL" id="MU854377">
    <property type="protein sequence ID" value="KAK4040448.1"/>
    <property type="molecule type" value="Genomic_DNA"/>
</dbReference>
<keyword evidence="3 6" id="KW-1133">Transmembrane helix</keyword>
<name>A0AAN6SSJ1_9PEZI</name>
<dbReference type="InterPro" id="IPR051694">
    <property type="entry name" value="Immunoregulatory_rcpt-like"/>
</dbReference>
<dbReference type="AlphaFoldDB" id="A0AAN6SSJ1"/>
<keyword evidence="4 6" id="KW-0472">Membrane</keyword>
<dbReference type="GO" id="GO:0016020">
    <property type="term" value="C:membrane"/>
    <property type="evidence" value="ECO:0007669"/>
    <property type="project" value="UniProtKB-SubCell"/>
</dbReference>
<feature type="chain" id="PRO_5042829044" evidence="7">
    <location>
        <begin position="17"/>
        <end position="340"/>
    </location>
</feature>
<evidence type="ECO:0000256" key="3">
    <source>
        <dbReference type="ARBA" id="ARBA00022989"/>
    </source>
</evidence>
<evidence type="ECO:0000313" key="8">
    <source>
        <dbReference type="EMBL" id="KAK4040448.1"/>
    </source>
</evidence>
<comment type="caution">
    <text evidence="8">The sequence shown here is derived from an EMBL/GenBank/DDBJ whole genome shotgun (WGS) entry which is preliminary data.</text>
</comment>
<feature type="transmembrane region" description="Helical" evidence="6">
    <location>
        <begin position="239"/>
        <end position="260"/>
    </location>
</feature>